<dbReference type="Gene3D" id="1.10.10.10">
    <property type="entry name" value="Winged helix-like DNA-binding domain superfamily/Winged helix DNA-binding domain"/>
    <property type="match status" value="1"/>
</dbReference>
<evidence type="ECO:0000259" key="6">
    <source>
        <dbReference type="Pfam" id="PF08281"/>
    </source>
</evidence>
<dbReference type="GO" id="GO:0016987">
    <property type="term" value="F:sigma factor activity"/>
    <property type="evidence" value="ECO:0007669"/>
    <property type="project" value="UniProtKB-KW"/>
</dbReference>
<dbReference type="NCBIfam" id="TIGR02937">
    <property type="entry name" value="sigma70-ECF"/>
    <property type="match status" value="1"/>
</dbReference>
<dbReference type="SUPFAM" id="SSF88659">
    <property type="entry name" value="Sigma3 and sigma4 domains of RNA polymerase sigma factors"/>
    <property type="match status" value="1"/>
</dbReference>
<feature type="domain" description="RNA polymerase sigma-70 region 2" evidence="5">
    <location>
        <begin position="77"/>
        <end position="145"/>
    </location>
</feature>
<dbReference type="InterPro" id="IPR013325">
    <property type="entry name" value="RNA_pol_sigma_r2"/>
</dbReference>
<evidence type="ECO:0000256" key="4">
    <source>
        <dbReference type="ARBA" id="ARBA00023163"/>
    </source>
</evidence>
<dbReference type="SUPFAM" id="SSF88946">
    <property type="entry name" value="Sigma2 domain of RNA polymerase sigma factors"/>
    <property type="match status" value="1"/>
</dbReference>
<name>A0A844XQW2_9SPHN</name>
<proteinExistence type="inferred from homology"/>
<dbReference type="Pfam" id="PF08281">
    <property type="entry name" value="Sigma70_r4_2"/>
    <property type="match status" value="1"/>
</dbReference>
<keyword evidence="4" id="KW-0804">Transcription</keyword>
<evidence type="ECO:0000256" key="2">
    <source>
        <dbReference type="ARBA" id="ARBA00023015"/>
    </source>
</evidence>
<evidence type="ECO:0000313" key="7">
    <source>
        <dbReference type="EMBL" id="MXO48525.1"/>
    </source>
</evidence>
<protein>
    <submittedName>
        <fullName evidence="7">Sigma-70 family RNA polymerase sigma factor</fullName>
    </submittedName>
</protein>
<dbReference type="Proteomes" id="UP000448199">
    <property type="component" value="Unassembled WGS sequence"/>
</dbReference>
<dbReference type="GO" id="GO:0006352">
    <property type="term" value="P:DNA-templated transcription initiation"/>
    <property type="evidence" value="ECO:0007669"/>
    <property type="project" value="InterPro"/>
</dbReference>
<dbReference type="Gene3D" id="1.10.1740.10">
    <property type="match status" value="1"/>
</dbReference>
<sequence length="234" mass="26851">MHPWPKKIRQRCKTGGKGLCQFRLFFAEKPLKHERVQHPQSPQDQVSQTAKGLSENEALSLDIVLVADLDREAFRRLYAKTANKLFAICLSVTRDHAAAEDVLQESYLKIWDRAKGYDPERSRPLAWMGAIARNAAIDWYRARSRHHHVGDEHLNLQESEAAAADDRIIAMNREDQVWTAVGNLDAESEQELKSIYLLGLTYPEAAQRLNLPVATFKSRVRRTVLRIRRKLADD</sequence>
<dbReference type="PANTHER" id="PTHR43133:SF62">
    <property type="entry name" value="RNA POLYMERASE SIGMA FACTOR SIGZ"/>
    <property type="match status" value="1"/>
</dbReference>
<dbReference type="InterPro" id="IPR014284">
    <property type="entry name" value="RNA_pol_sigma-70_dom"/>
</dbReference>
<gene>
    <name evidence="7" type="ORF">GRI69_09670</name>
</gene>
<keyword evidence="3" id="KW-0731">Sigma factor</keyword>
<evidence type="ECO:0000313" key="8">
    <source>
        <dbReference type="Proteomes" id="UP000448199"/>
    </source>
</evidence>
<comment type="caution">
    <text evidence="7">The sequence shown here is derived from an EMBL/GenBank/DDBJ whole genome shotgun (WGS) entry which is preliminary data.</text>
</comment>
<dbReference type="InterPro" id="IPR036388">
    <property type="entry name" value="WH-like_DNA-bd_sf"/>
</dbReference>
<accession>A0A844XQW2</accession>
<evidence type="ECO:0000256" key="3">
    <source>
        <dbReference type="ARBA" id="ARBA00023082"/>
    </source>
</evidence>
<evidence type="ECO:0000256" key="1">
    <source>
        <dbReference type="ARBA" id="ARBA00010641"/>
    </source>
</evidence>
<dbReference type="PANTHER" id="PTHR43133">
    <property type="entry name" value="RNA POLYMERASE ECF-TYPE SIGMA FACTO"/>
    <property type="match status" value="1"/>
</dbReference>
<keyword evidence="2" id="KW-0805">Transcription regulation</keyword>
<reference evidence="7 8" key="1">
    <citation type="submission" date="2019-12" db="EMBL/GenBank/DDBJ databases">
        <title>Genomic-based taxomic classification of the family Erythrobacteraceae.</title>
        <authorList>
            <person name="Xu L."/>
        </authorList>
    </citation>
    <scope>NUCLEOTIDE SEQUENCE [LARGE SCALE GENOMIC DNA]</scope>
    <source>
        <strain evidence="7 8">DSM 17792</strain>
    </source>
</reference>
<dbReference type="InterPro" id="IPR013249">
    <property type="entry name" value="RNA_pol_sigma70_r4_t2"/>
</dbReference>
<comment type="similarity">
    <text evidence="1">Belongs to the sigma-70 factor family. ECF subfamily.</text>
</comment>
<dbReference type="OrthoDB" id="9784272at2"/>
<feature type="domain" description="RNA polymerase sigma factor 70 region 4 type 2" evidence="6">
    <location>
        <begin position="176"/>
        <end position="224"/>
    </location>
</feature>
<dbReference type="InterPro" id="IPR013324">
    <property type="entry name" value="RNA_pol_sigma_r3/r4-like"/>
</dbReference>
<keyword evidence="8" id="KW-1185">Reference proteome</keyword>
<dbReference type="GO" id="GO:0003677">
    <property type="term" value="F:DNA binding"/>
    <property type="evidence" value="ECO:0007669"/>
    <property type="project" value="InterPro"/>
</dbReference>
<organism evidence="7 8">
    <name type="scientific">Qipengyuania vulgaris</name>
    <dbReference type="NCBI Taxonomy" id="291985"/>
    <lineage>
        <taxon>Bacteria</taxon>
        <taxon>Pseudomonadati</taxon>
        <taxon>Pseudomonadota</taxon>
        <taxon>Alphaproteobacteria</taxon>
        <taxon>Sphingomonadales</taxon>
        <taxon>Erythrobacteraceae</taxon>
        <taxon>Qipengyuania</taxon>
    </lineage>
</organism>
<dbReference type="EMBL" id="WTYC01000004">
    <property type="protein sequence ID" value="MXO48525.1"/>
    <property type="molecule type" value="Genomic_DNA"/>
</dbReference>
<dbReference type="AlphaFoldDB" id="A0A844XQW2"/>
<dbReference type="Pfam" id="PF04542">
    <property type="entry name" value="Sigma70_r2"/>
    <property type="match status" value="1"/>
</dbReference>
<dbReference type="RefSeq" id="WP_160728075.1">
    <property type="nucleotide sequence ID" value="NZ_WTYC01000004.1"/>
</dbReference>
<evidence type="ECO:0000259" key="5">
    <source>
        <dbReference type="Pfam" id="PF04542"/>
    </source>
</evidence>
<dbReference type="InterPro" id="IPR039425">
    <property type="entry name" value="RNA_pol_sigma-70-like"/>
</dbReference>
<dbReference type="InterPro" id="IPR007627">
    <property type="entry name" value="RNA_pol_sigma70_r2"/>
</dbReference>